<reference evidence="4 5" key="1">
    <citation type="journal article" date="2018" name="PLoS Genet.">
        <title>Population sequencing reveals clonal diversity and ancestral inbreeding in the grapevine cultivar Chardonnay.</title>
        <authorList>
            <person name="Roach M.J."/>
            <person name="Johnson D.L."/>
            <person name="Bohlmann J."/>
            <person name="van Vuuren H.J."/>
            <person name="Jones S.J."/>
            <person name="Pretorius I.S."/>
            <person name="Schmidt S.A."/>
            <person name="Borneman A.R."/>
        </authorList>
    </citation>
    <scope>NUCLEOTIDE SEQUENCE [LARGE SCALE GENOMIC DNA]</scope>
    <source>
        <strain evidence="5">cv. Chardonnay</strain>
        <tissue evidence="4">Leaf</tissue>
    </source>
</reference>
<dbReference type="Pfam" id="PF07714">
    <property type="entry name" value="PK_Tyr_Ser-Thr"/>
    <property type="match status" value="1"/>
</dbReference>
<dbReference type="InterPro" id="IPR001245">
    <property type="entry name" value="Ser-Thr/Tyr_kinase_cat_dom"/>
</dbReference>
<dbReference type="GO" id="GO:0005524">
    <property type="term" value="F:ATP binding"/>
    <property type="evidence" value="ECO:0007669"/>
    <property type="project" value="InterPro"/>
</dbReference>
<organism evidence="4 5">
    <name type="scientific">Vitis vinifera</name>
    <name type="common">Grape</name>
    <dbReference type="NCBI Taxonomy" id="29760"/>
    <lineage>
        <taxon>Eukaryota</taxon>
        <taxon>Viridiplantae</taxon>
        <taxon>Streptophyta</taxon>
        <taxon>Embryophyta</taxon>
        <taxon>Tracheophyta</taxon>
        <taxon>Spermatophyta</taxon>
        <taxon>Magnoliopsida</taxon>
        <taxon>eudicotyledons</taxon>
        <taxon>Gunneridae</taxon>
        <taxon>Pentapetalae</taxon>
        <taxon>rosids</taxon>
        <taxon>Vitales</taxon>
        <taxon>Vitaceae</taxon>
        <taxon>Viteae</taxon>
        <taxon>Vitis</taxon>
    </lineage>
</organism>
<keyword evidence="4" id="KW-0418">Kinase</keyword>
<keyword evidence="4" id="KW-0808">Transferase</keyword>
<evidence type="ECO:0000313" key="5">
    <source>
        <dbReference type="Proteomes" id="UP000288805"/>
    </source>
</evidence>
<dbReference type="SUPFAM" id="SSF52058">
    <property type="entry name" value="L domain-like"/>
    <property type="match status" value="1"/>
</dbReference>
<dbReference type="InterPro" id="IPR011009">
    <property type="entry name" value="Kinase-like_dom_sf"/>
</dbReference>
<dbReference type="Proteomes" id="UP000288805">
    <property type="component" value="Unassembled WGS sequence"/>
</dbReference>
<evidence type="ECO:0000259" key="3">
    <source>
        <dbReference type="PROSITE" id="PS50011"/>
    </source>
</evidence>
<dbReference type="PROSITE" id="PS50011">
    <property type="entry name" value="PROTEIN_KINASE_DOM"/>
    <property type="match status" value="1"/>
</dbReference>
<evidence type="ECO:0000313" key="4">
    <source>
        <dbReference type="EMBL" id="RVX00579.1"/>
    </source>
</evidence>
<keyword evidence="2" id="KW-0472">Membrane</keyword>
<dbReference type="EMBL" id="QGNW01000081">
    <property type="protein sequence ID" value="RVX00579.1"/>
    <property type="molecule type" value="Genomic_DNA"/>
</dbReference>
<feature type="region of interest" description="Disordered" evidence="1">
    <location>
        <begin position="532"/>
        <end position="557"/>
    </location>
</feature>
<dbReference type="Gene3D" id="3.80.10.10">
    <property type="entry name" value="Ribonuclease Inhibitor"/>
    <property type="match status" value="1"/>
</dbReference>
<feature type="compositionally biased region" description="Basic and acidic residues" evidence="1">
    <location>
        <begin position="545"/>
        <end position="557"/>
    </location>
</feature>
<dbReference type="GO" id="GO:0004672">
    <property type="term" value="F:protein kinase activity"/>
    <property type="evidence" value="ECO:0007669"/>
    <property type="project" value="InterPro"/>
</dbReference>
<dbReference type="PANTHER" id="PTHR45631:SF68">
    <property type="entry name" value="REPEAT FAMILY PROTEIN, PUTATIVE, EXPRESSED-RELATED"/>
    <property type="match status" value="1"/>
</dbReference>
<comment type="caution">
    <text evidence="4">The sequence shown here is derived from an EMBL/GenBank/DDBJ whole genome shotgun (WGS) entry which is preliminary data.</text>
</comment>
<evidence type="ECO:0000256" key="1">
    <source>
        <dbReference type="SAM" id="MobiDB-lite"/>
    </source>
</evidence>
<protein>
    <submittedName>
        <fullName evidence="4">Putative LRR receptor-like serine/threonine-protein kinase</fullName>
    </submittedName>
</protein>
<proteinExistence type="predicted"/>
<dbReference type="InterPro" id="IPR032675">
    <property type="entry name" value="LRR_dom_sf"/>
</dbReference>
<dbReference type="SUPFAM" id="SSF56112">
    <property type="entry name" value="Protein kinase-like (PK-like)"/>
    <property type="match status" value="1"/>
</dbReference>
<keyword evidence="2" id="KW-0812">Transmembrane</keyword>
<feature type="transmembrane region" description="Helical" evidence="2">
    <location>
        <begin position="20"/>
        <end position="41"/>
    </location>
</feature>
<keyword evidence="2" id="KW-1133">Transmembrane helix</keyword>
<keyword evidence="4" id="KW-0675">Receptor</keyword>
<sequence>MPSHQPHLLHAHVSQMPSSISISSSTFVLLFFSFFSLVSILPPLILSASVVEDLNNLHPPSDFNSTINNNCLNNPSLRYCNSSSPLDLIEIFKSTIVASHLCNESRNPNCVETFPKIDLHSRPKIAPLYLSFTFFWKYCPLTILSINLSNNSIKGGFPSDVLQCSQIQALDLSHNDLSGDVPIQGFSPLTNLTLLNLSYNHFSESRISDSQFFKRFNSSSFLRSGLVPDHQGFTIKVVVFLFGFPMFVILMVGCLGWMCIRRPDFLPAVLRGGKHKFTPAMLKAATGGFSRNNLVGKSEGVDIYRGSVRDSSQVRIEIYRDEISGEGRRRFAEECKVLVQLCHKNIVQVVGWCDNRRLRAIVTEWTEGENVEIWVARSAPPWKQRLKILMGVLEAMRYLQEQWPQVGYDLRTSSILLSKNRQPLISRFRIGDQISNTRKIYKFGTLVLEMVTNKRPREEFEQGEAEFIEWIRMHHPGKVHKVIDERMKKTGNTVDQATKGIGIGLMCADLSRGWHPSFDLIYRMMSKLSDSCQVPASPDHKRSHGDRGEGHRRNQSR</sequence>
<gene>
    <name evidence="4" type="primary">VvCHDp000802_0</name>
    <name evidence="4" type="ORF">CK203_036936</name>
</gene>
<name>A0A438IV05_VITVI</name>
<evidence type="ECO:0000256" key="2">
    <source>
        <dbReference type="SAM" id="Phobius"/>
    </source>
</evidence>
<dbReference type="AlphaFoldDB" id="A0A438IV05"/>
<feature type="transmembrane region" description="Helical" evidence="2">
    <location>
        <begin position="233"/>
        <end position="258"/>
    </location>
</feature>
<dbReference type="PANTHER" id="PTHR45631">
    <property type="entry name" value="OS07G0107800 PROTEIN-RELATED"/>
    <property type="match status" value="1"/>
</dbReference>
<dbReference type="InterPro" id="IPR000719">
    <property type="entry name" value="Prot_kinase_dom"/>
</dbReference>
<dbReference type="Gene3D" id="3.30.200.20">
    <property type="entry name" value="Phosphorylase Kinase, domain 1"/>
    <property type="match status" value="1"/>
</dbReference>
<dbReference type="Gene3D" id="1.10.510.10">
    <property type="entry name" value="Transferase(Phosphotransferase) domain 1"/>
    <property type="match status" value="2"/>
</dbReference>
<feature type="domain" description="Protein kinase" evidence="3">
    <location>
        <begin position="289"/>
        <end position="557"/>
    </location>
</feature>
<accession>A0A438IV05</accession>